<dbReference type="SMART" id="SM00812">
    <property type="entry name" value="Alpha_L_fucos"/>
    <property type="match status" value="1"/>
</dbReference>
<dbReference type="InterPro" id="IPR000933">
    <property type="entry name" value="Glyco_hydro_29"/>
</dbReference>
<evidence type="ECO:0000313" key="9">
    <source>
        <dbReference type="EMBL" id="MFC0318293.1"/>
    </source>
</evidence>
<evidence type="ECO:0000256" key="2">
    <source>
        <dbReference type="ARBA" id="ARBA00007951"/>
    </source>
</evidence>
<dbReference type="InterPro" id="IPR057739">
    <property type="entry name" value="Glyco_hydro_29_N"/>
</dbReference>
<reference evidence="9 10" key="1">
    <citation type="submission" date="2024-09" db="EMBL/GenBank/DDBJ databases">
        <authorList>
            <person name="Sun Q."/>
            <person name="Mori K."/>
        </authorList>
    </citation>
    <scope>NUCLEOTIDE SEQUENCE [LARGE SCALE GENOMIC DNA]</scope>
    <source>
        <strain evidence="9 10">CCM 7765</strain>
    </source>
</reference>
<dbReference type="InterPro" id="IPR017853">
    <property type="entry name" value="GH"/>
</dbReference>
<evidence type="ECO:0000256" key="4">
    <source>
        <dbReference type="ARBA" id="ARBA00022729"/>
    </source>
</evidence>
<keyword evidence="6" id="KW-0326">Glycosidase</keyword>
<evidence type="ECO:0000256" key="3">
    <source>
        <dbReference type="ARBA" id="ARBA00012662"/>
    </source>
</evidence>
<accession>A0ABV6HHB7</accession>
<comment type="similarity">
    <text evidence="2">Belongs to the glycosyl hydrolase 29 family.</text>
</comment>
<proteinExistence type="inferred from homology"/>
<keyword evidence="10" id="KW-1185">Reference proteome</keyword>
<feature type="signal peptide" evidence="7">
    <location>
        <begin position="1"/>
        <end position="28"/>
    </location>
</feature>
<dbReference type="PRINTS" id="PR00741">
    <property type="entry name" value="GLHYDRLASE29"/>
</dbReference>
<comment type="function">
    <text evidence="1">Alpha-L-fucosidase is responsible for hydrolyzing the alpha-1,6-linked fucose joined to the reducing-end N-acetylglucosamine of the carbohydrate moieties of glycoproteins.</text>
</comment>
<evidence type="ECO:0000256" key="1">
    <source>
        <dbReference type="ARBA" id="ARBA00004071"/>
    </source>
</evidence>
<feature type="domain" description="Glycoside hydrolase family 29 N-terminal" evidence="8">
    <location>
        <begin position="31"/>
        <end position="319"/>
    </location>
</feature>
<dbReference type="EC" id="3.2.1.51" evidence="3"/>
<name>A0ABV6HHB7_9SPHI</name>
<dbReference type="InterPro" id="IPR016286">
    <property type="entry name" value="FUC_metazoa-typ"/>
</dbReference>
<dbReference type="SUPFAM" id="SSF51445">
    <property type="entry name" value="(Trans)glycosidases"/>
    <property type="match status" value="1"/>
</dbReference>
<sequence length="456" mass="52097">MLFSKLRLKCFYLSFAIFHILLCANAQQKDNKPERVAWFQDLAFGMFIHWNVDVSLGGVISHSLAGASDDYVNRYIEELPHFFNPKEFNPDEWAMMAKLAGMRYVVFTAKHHAGFCMFDTKTTPFNVMNTPYKGDITKQLIDAFRKQGIAIGIYFSPEDFYFLHRQKLPLGRLQHPMHYPANNKALFDYDKAQLKELLTHYGNIDILFIDGPGDGLREYAWSINPDLVITRDLMKTPEQHIPDAPLPRPWEACYTMGTDWQYKATNDPHKSGTEIINMLIEIRAKGGNFLLNVGPKPNGSMQTEQENLLREIALWNFANRESIYEVKPLPTIRDGDIWFTQANNDETIYAFVTREEPSDWAYGARRNFLLPYIIGSEQTKVSILGYKSELVEYQEGLSAKTIASTSPAGLAVSAVNGQRFYTNNQWPNPIVLKIEHAQFKTPAARKVEKSAIDGAK</sequence>
<evidence type="ECO:0000256" key="7">
    <source>
        <dbReference type="SAM" id="SignalP"/>
    </source>
</evidence>
<dbReference type="PANTHER" id="PTHR10030:SF37">
    <property type="entry name" value="ALPHA-L-FUCOSIDASE-RELATED"/>
    <property type="match status" value="1"/>
</dbReference>
<organism evidence="9 10">
    <name type="scientific">Olivibacter oleidegradans</name>
    <dbReference type="NCBI Taxonomy" id="760123"/>
    <lineage>
        <taxon>Bacteria</taxon>
        <taxon>Pseudomonadati</taxon>
        <taxon>Bacteroidota</taxon>
        <taxon>Sphingobacteriia</taxon>
        <taxon>Sphingobacteriales</taxon>
        <taxon>Sphingobacteriaceae</taxon>
        <taxon>Olivibacter</taxon>
    </lineage>
</organism>
<evidence type="ECO:0000256" key="6">
    <source>
        <dbReference type="ARBA" id="ARBA00023295"/>
    </source>
</evidence>
<dbReference type="RefSeq" id="WP_130856340.1">
    <property type="nucleotide sequence ID" value="NZ_JBHLWO010000001.1"/>
</dbReference>
<gene>
    <name evidence="9" type="ORF">ACFFI0_08225</name>
</gene>
<keyword evidence="4 7" id="KW-0732">Signal</keyword>
<evidence type="ECO:0000313" key="10">
    <source>
        <dbReference type="Proteomes" id="UP001589774"/>
    </source>
</evidence>
<evidence type="ECO:0000256" key="5">
    <source>
        <dbReference type="ARBA" id="ARBA00022801"/>
    </source>
</evidence>
<dbReference type="EMBL" id="JBHLWO010000001">
    <property type="protein sequence ID" value="MFC0318293.1"/>
    <property type="molecule type" value="Genomic_DNA"/>
</dbReference>
<dbReference type="Proteomes" id="UP001589774">
    <property type="component" value="Unassembled WGS sequence"/>
</dbReference>
<comment type="caution">
    <text evidence="9">The sequence shown here is derived from an EMBL/GenBank/DDBJ whole genome shotgun (WGS) entry which is preliminary data.</text>
</comment>
<dbReference type="Pfam" id="PF01120">
    <property type="entry name" value="Alpha_L_fucos"/>
    <property type="match status" value="1"/>
</dbReference>
<feature type="chain" id="PRO_5046201437" description="alpha-L-fucosidase" evidence="7">
    <location>
        <begin position="29"/>
        <end position="456"/>
    </location>
</feature>
<dbReference type="Gene3D" id="3.20.20.80">
    <property type="entry name" value="Glycosidases"/>
    <property type="match status" value="1"/>
</dbReference>
<keyword evidence="5" id="KW-0378">Hydrolase</keyword>
<protein>
    <recommendedName>
        <fullName evidence="3">alpha-L-fucosidase</fullName>
        <ecNumber evidence="3">3.2.1.51</ecNumber>
    </recommendedName>
</protein>
<dbReference type="PANTHER" id="PTHR10030">
    <property type="entry name" value="ALPHA-L-FUCOSIDASE"/>
    <property type="match status" value="1"/>
</dbReference>
<evidence type="ECO:0000259" key="8">
    <source>
        <dbReference type="Pfam" id="PF01120"/>
    </source>
</evidence>